<dbReference type="Pfam" id="PF13041">
    <property type="entry name" value="PPR_2"/>
    <property type="match status" value="4"/>
</dbReference>
<dbReference type="Pfam" id="PF01535">
    <property type="entry name" value="PPR"/>
    <property type="match status" value="1"/>
</dbReference>
<dbReference type="InterPro" id="IPR002885">
    <property type="entry name" value="PPR_rpt"/>
</dbReference>
<dbReference type="AlphaFoldDB" id="A0A9P0Z1R9"/>
<gene>
    <name evidence="3" type="ORF">CEURO_LOCUS8402</name>
</gene>
<feature type="repeat" description="PPR" evidence="2">
    <location>
        <begin position="365"/>
        <end position="399"/>
    </location>
</feature>
<accession>A0A9P0Z1R9</accession>
<feature type="repeat" description="PPR" evidence="2">
    <location>
        <begin position="610"/>
        <end position="644"/>
    </location>
</feature>
<feature type="repeat" description="PPR" evidence="2">
    <location>
        <begin position="645"/>
        <end position="679"/>
    </location>
</feature>
<feature type="repeat" description="PPR" evidence="2">
    <location>
        <begin position="470"/>
        <end position="500"/>
    </location>
</feature>
<dbReference type="Pfam" id="PF13812">
    <property type="entry name" value="PPR_3"/>
    <property type="match status" value="1"/>
</dbReference>
<name>A0A9P0Z1R9_CUSEU</name>
<dbReference type="OrthoDB" id="185373at2759"/>
<proteinExistence type="predicted"/>
<dbReference type="Proteomes" id="UP001152484">
    <property type="component" value="Unassembled WGS sequence"/>
</dbReference>
<dbReference type="GO" id="GO:0003729">
    <property type="term" value="F:mRNA binding"/>
    <property type="evidence" value="ECO:0007669"/>
    <property type="project" value="TreeGrafter"/>
</dbReference>
<keyword evidence="4" id="KW-1185">Reference proteome</keyword>
<feature type="repeat" description="PPR" evidence="2">
    <location>
        <begin position="330"/>
        <end position="364"/>
    </location>
</feature>
<feature type="repeat" description="PPR" evidence="2">
    <location>
        <begin position="184"/>
        <end position="218"/>
    </location>
</feature>
<comment type="caution">
    <text evidence="3">The sequence shown here is derived from an EMBL/GenBank/DDBJ whole genome shotgun (WGS) entry which is preliminary data.</text>
</comment>
<dbReference type="PANTHER" id="PTHR47932:SF7">
    <property type="entry name" value="PENTATRICOPEPTIDE (PPR) REPEAT PROTEIN"/>
    <property type="match status" value="1"/>
</dbReference>
<dbReference type="EMBL" id="CAMAPE010000016">
    <property type="protein sequence ID" value="CAH9082792.1"/>
    <property type="molecule type" value="Genomic_DNA"/>
</dbReference>
<evidence type="ECO:0008006" key="5">
    <source>
        <dbReference type="Google" id="ProtNLM"/>
    </source>
</evidence>
<dbReference type="PROSITE" id="PS51375">
    <property type="entry name" value="PPR"/>
    <property type="match status" value="8"/>
</dbReference>
<keyword evidence="1" id="KW-0677">Repeat</keyword>
<dbReference type="PANTHER" id="PTHR47932">
    <property type="entry name" value="ATPASE EXPRESSION PROTEIN 3"/>
    <property type="match status" value="1"/>
</dbReference>
<dbReference type="Gene3D" id="1.25.40.10">
    <property type="entry name" value="Tetratricopeptide repeat domain"/>
    <property type="match status" value="4"/>
</dbReference>
<protein>
    <recommendedName>
        <fullName evidence="5">Pentatricopeptide repeat-containing protein</fullName>
    </recommendedName>
</protein>
<evidence type="ECO:0000256" key="1">
    <source>
        <dbReference type="ARBA" id="ARBA00022737"/>
    </source>
</evidence>
<evidence type="ECO:0000256" key="2">
    <source>
        <dbReference type="PROSITE-ProRule" id="PRU00708"/>
    </source>
</evidence>
<dbReference type="NCBIfam" id="TIGR00756">
    <property type="entry name" value="PPR"/>
    <property type="match status" value="8"/>
</dbReference>
<reference evidence="3" key="1">
    <citation type="submission" date="2022-07" db="EMBL/GenBank/DDBJ databases">
        <authorList>
            <person name="Macas J."/>
            <person name="Novak P."/>
            <person name="Neumann P."/>
        </authorList>
    </citation>
    <scope>NUCLEOTIDE SEQUENCE</scope>
</reference>
<feature type="repeat" description="PPR" evidence="2">
    <location>
        <begin position="507"/>
        <end position="542"/>
    </location>
</feature>
<organism evidence="3 4">
    <name type="scientific">Cuscuta europaea</name>
    <name type="common">European dodder</name>
    <dbReference type="NCBI Taxonomy" id="41803"/>
    <lineage>
        <taxon>Eukaryota</taxon>
        <taxon>Viridiplantae</taxon>
        <taxon>Streptophyta</taxon>
        <taxon>Embryophyta</taxon>
        <taxon>Tracheophyta</taxon>
        <taxon>Spermatophyta</taxon>
        <taxon>Magnoliopsida</taxon>
        <taxon>eudicotyledons</taxon>
        <taxon>Gunneridae</taxon>
        <taxon>Pentapetalae</taxon>
        <taxon>asterids</taxon>
        <taxon>lamiids</taxon>
        <taxon>Solanales</taxon>
        <taxon>Convolvulaceae</taxon>
        <taxon>Cuscuteae</taxon>
        <taxon>Cuscuta</taxon>
        <taxon>Cuscuta subgen. Cuscuta</taxon>
    </lineage>
</organism>
<feature type="repeat" description="PPR" evidence="2">
    <location>
        <begin position="219"/>
        <end position="253"/>
    </location>
</feature>
<evidence type="ECO:0000313" key="4">
    <source>
        <dbReference type="Proteomes" id="UP001152484"/>
    </source>
</evidence>
<evidence type="ECO:0000313" key="3">
    <source>
        <dbReference type="EMBL" id="CAH9082792.1"/>
    </source>
</evidence>
<sequence length="705" mass="79979">MIKFNRCNKTNAKMRLSEVASPSSSIQCTVAYVRSFHRLPFSGRFEVQHLCTANHLKETEHCPELGIDEHTTVTNRAYWTRKIHKLCAYDRNVDEALRILDHLRLQGFFPDSLNVSSVIHALCNARRFLEAHTRFVLALSAHPHVLDERTCNVIIARLLDARSPESTLHVIRALLRGKPEFVPSLMNYNRLIDQFCAVSRPRDAHKLFVEMRNRGHCPNVVSYTTLIKGYCRVGEICSAWNLFYEMSSGRVSQPNPLTYSTLIQGVLRNREVEEGNALIGNLWKVMAIEEDIHVNTAAFANVIDSLCREGLFHEVFNIAEDMPQGKSVVEEFAYGQMIDSLCRYKRYNGAARIIYMMKKRGSKPSLVSYNTIVHGICKEGDFFRAYQLFDEGIQLGYSPSEFTYKILIDGLCSLSDLPKAKHVLRIMLNKKSADKTRIYNIYLRSVCLSSNPTELLNTLLAMLQSQCRPDIISLNTVVNGLCKMARVEEAMKVLHDMMSGKKFCSPDAATYTTAIAGLLEVGRDEEALNLLRYTMPNNGFTPGVVTYNAVLRGFFKMNRVDEAMEIFNSSGVPANPITHTIVIDGLFDSGRIDEAKRFWDAIVWPSGVHDEYVYSAILKGLCRSERVDEACHFLYELMDSGVSLCLVNYNIVIHGASQLGLKAEVYRIVGEMRKNGLTPDAVTWRILDKLNDKTRMKFCEDTYSQ</sequence>
<dbReference type="InterPro" id="IPR011990">
    <property type="entry name" value="TPR-like_helical_dom_sf"/>
</dbReference>